<dbReference type="WBParaSite" id="nRc.2.0.1.t35150-RA">
    <property type="protein sequence ID" value="nRc.2.0.1.t35150-RA"/>
    <property type="gene ID" value="nRc.2.0.1.g35150"/>
</dbReference>
<sequence>MLDMVLTEEKILGNSKPKTCALVNFKKLKSQNFLALGTGHGMDTKTVLNKNGHSTTSQNSSPLRVWCDGW</sequence>
<protein>
    <submittedName>
        <fullName evidence="2">Uncharacterized protein</fullName>
    </submittedName>
</protein>
<accession>A0A915K9V4</accession>
<proteinExistence type="predicted"/>
<name>A0A915K9V4_ROMCU</name>
<keyword evidence="1" id="KW-1185">Reference proteome</keyword>
<dbReference type="AlphaFoldDB" id="A0A915K9V4"/>
<dbReference type="Proteomes" id="UP000887565">
    <property type="component" value="Unplaced"/>
</dbReference>
<organism evidence="1 2">
    <name type="scientific">Romanomermis culicivorax</name>
    <name type="common">Nematode worm</name>
    <dbReference type="NCBI Taxonomy" id="13658"/>
    <lineage>
        <taxon>Eukaryota</taxon>
        <taxon>Metazoa</taxon>
        <taxon>Ecdysozoa</taxon>
        <taxon>Nematoda</taxon>
        <taxon>Enoplea</taxon>
        <taxon>Dorylaimia</taxon>
        <taxon>Mermithida</taxon>
        <taxon>Mermithoidea</taxon>
        <taxon>Mermithidae</taxon>
        <taxon>Romanomermis</taxon>
    </lineage>
</organism>
<evidence type="ECO:0000313" key="1">
    <source>
        <dbReference type="Proteomes" id="UP000887565"/>
    </source>
</evidence>
<reference evidence="2" key="1">
    <citation type="submission" date="2022-11" db="UniProtKB">
        <authorList>
            <consortium name="WormBaseParasite"/>
        </authorList>
    </citation>
    <scope>IDENTIFICATION</scope>
</reference>
<evidence type="ECO:0000313" key="2">
    <source>
        <dbReference type="WBParaSite" id="nRc.2.0.1.t35150-RA"/>
    </source>
</evidence>